<evidence type="ECO:0000259" key="12">
    <source>
        <dbReference type="PROSITE" id="PS50110"/>
    </source>
</evidence>
<name>F3ZWI0_MAHA5</name>
<dbReference type="PROSITE" id="PS01124">
    <property type="entry name" value="HTH_ARAC_FAMILY_2"/>
    <property type="match status" value="1"/>
</dbReference>
<feature type="domain" description="HTH araC/xylS-type" evidence="11">
    <location>
        <begin position="408"/>
        <end position="506"/>
    </location>
</feature>
<protein>
    <recommendedName>
        <fullName evidence="2">Stage 0 sporulation protein A homolog</fullName>
    </recommendedName>
</protein>
<dbReference type="Gene3D" id="3.40.50.2300">
    <property type="match status" value="1"/>
</dbReference>
<dbReference type="RefSeq" id="WP_013779849.1">
    <property type="nucleotide sequence ID" value="NC_015520.1"/>
</dbReference>
<evidence type="ECO:0000259" key="11">
    <source>
        <dbReference type="PROSITE" id="PS01124"/>
    </source>
</evidence>
<dbReference type="eggNOG" id="COG4753">
    <property type="taxonomic scope" value="Bacteria"/>
</dbReference>
<dbReference type="PROSITE" id="PS50110">
    <property type="entry name" value="RESPONSE_REGULATORY"/>
    <property type="match status" value="1"/>
</dbReference>
<accession>F3ZWI0</accession>
<comment type="subcellular location">
    <subcellularLocation>
        <location evidence="1">Cytoplasm</location>
    </subcellularLocation>
</comment>
<organism evidence="13 14">
    <name type="scientific">Mahella australiensis (strain DSM 15567 / CIP 107919 / 50-1 BON)</name>
    <dbReference type="NCBI Taxonomy" id="697281"/>
    <lineage>
        <taxon>Bacteria</taxon>
        <taxon>Bacillati</taxon>
        <taxon>Bacillota</taxon>
        <taxon>Clostridia</taxon>
        <taxon>Thermoanaerobacterales</taxon>
        <taxon>Thermoanaerobacterales Family IV. Incertae Sedis</taxon>
        <taxon>Mahella</taxon>
    </lineage>
</organism>
<dbReference type="GO" id="GO:0000160">
    <property type="term" value="P:phosphorelay signal transduction system"/>
    <property type="evidence" value="ECO:0007669"/>
    <property type="project" value="UniProtKB-KW"/>
</dbReference>
<dbReference type="InterPro" id="IPR020449">
    <property type="entry name" value="Tscrpt_reg_AraC-type_HTH"/>
</dbReference>
<dbReference type="KEGG" id="mas:Mahau_0195"/>
<dbReference type="GO" id="GO:0005737">
    <property type="term" value="C:cytoplasm"/>
    <property type="evidence" value="ECO:0007669"/>
    <property type="project" value="UniProtKB-SubCell"/>
</dbReference>
<reference evidence="14" key="1">
    <citation type="submission" date="2010-11" db="EMBL/GenBank/DDBJ databases">
        <title>The complete genome of Mahella australiensis DSM 15567.</title>
        <authorList>
            <consortium name="US DOE Joint Genome Institute (JGI-PGF)"/>
            <person name="Lucas S."/>
            <person name="Copeland A."/>
            <person name="Lapidus A."/>
            <person name="Bruce D."/>
            <person name="Goodwin L."/>
            <person name="Pitluck S."/>
            <person name="Kyrpides N."/>
            <person name="Mavromatis K."/>
            <person name="Pagani I."/>
            <person name="Ivanova N."/>
            <person name="Teshima H."/>
            <person name="Brettin T."/>
            <person name="Detter J.C."/>
            <person name="Han C."/>
            <person name="Tapia R."/>
            <person name="Land M."/>
            <person name="Hauser L."/>
            <person name="Markowitz V."/>
            <person name="Cheng J.-F."/>
            <person name="Hugenholtz P."/>
            <person name="Woyke T."/>
            <person name="Wu D."/>
            <person name="Spring S."/>
            <person name="Pukall R."/>
            <person name="Steenblock K."/>
            <person name="Schneider S."/>
            <person name="Klenk H.-P."/>
            <person name="Eisen J.A."/>
        </authorList>
    </citation>
    <scope>NUCLEOTIDE SEQUENCE [LARGE SCALE GENOMIC DNA]</scope>
    <source>
        <strain evidence="14">DSM 15567 / CIP 107919 / 50-1 BON</strain>
    </source>
</reference>
<comment type="function">
    <text evidence="9">May play the central regulatory role in sporulation. It may be an element of the effector pathway responsible for the activation of sporulation genes in response to nutritional stress. Spo0A may act in concert with spo0H (a sigma factor) to control the expression of some genes that are critical to the sporulation process.</text>
</comment>
<keyword evidence="7" id="KW-0238">DNA-binding</keyword>
<dbReference type="GO" id="GO:0003700">
    <property type="term" value="F:DNA-binding transcription factor activity"/>
    <property type="evidence" value="ECO:0007669"/>
    <property type="project" value="InterPro"/>
</dbReference>
<evidence type="ECO:0000313" key="13">
    <source>
        <dbReference type="EMBL" id="AEE95415.1"/>
    </source>
</evidence>
<dbReference type="SUPFAM" id="SSF52172">
    <property type="entry name" value="CheY-like"/>
    <property type="match status" value="1"/>
</dbReference>
<proteinExistence type="predicted"/>
<dbReference type="eggNOG" id="COG2207">
    <property type="taxonomic scope" value="Bacteria"/>
</dbReference>
<sequence>MYSILLVDDEKTIREYLPIAIPFEEYGFKVTGTARNGQEALDKLSAIKPDLILLDIRMPVVNGLQFLEILRQGEFSDTLVIVLSGYKDFEYAKEAMRYGVKFYLNKPVDEEEIIPLLKEVHKELDRYNEEKSFDLLRKHINVLNDLYNGVDENEEVLRGYTLMTCVLLPCSQDFKCDRSYLSMQECLSKAIGGFKNYLFHTDNSQITFMLPHRVFEPFSNSKELFADNLLGVLGEHEINCSLLFDSYIFEHRENTFKEDFTNHMNRMLTELFFSSAKFIEYNPSRFKIGEKLCFESKYMDEIKQYFLLCNEDELLKVIEKLVAEIQRIHLEICRIKEISQRIYYILCDELTGVDDQDQAITSPDFSVLLEYPYFIPFNQWKELLFSLIHTSLDVIKYRCKMVKLGISREVIDYVQMHYKEQITLKQIADKFFVNATYLGRAFRKATGMNFNQYVNQLRITEAKKLLLHTDKLIYEIANEVGYSESKYFVVKFTEEVGKSPKEYRDQVI</sequence>
<dbReference type="Gene3D" id="1.10.10.60">
    <property type="entry name" value="Homeodomain-like"/>
    <property type="match status" value="2"/>
</dbReference>
<evidence type="ECO:0000256" key="8">
    <source>
        <dbReference type="ARBA" id="ARBA00023163"/>
    </source>
</evidence>
<dbReference type="InterPro" id="IPR009057">
    <property type="entry name" value="Homeodomain-like_sf"/>
</dbReference>
<dbReference type="PANTHER" id="PTHR42713">
    <property type="entry name" value="HISTIDINE KINASE-RELATED"/>
    <property type="match status" value="1"/>
</dbReference>
<keyword evidence="6" id="KW-0805">Transcription regulation</keyword>
<dbReference type="CDD" id="cd17536">
    <property type="entry name" value="REC_YesN-like"/>
    <property type="match status" value="1"/>
</dbReference>
<dbReference type="AlphaFoldDB" id="F3ZWI0"/>
<dbReference type="SMART" id="SM00448">
    <property type="entry name" value="REC"/>
    <property type="match status" value="1"/>
</dbReference>
<dbReference type="PROSITE" id="PS00041">
    <property type="entry name" value="HTH_ARAC_FAMILY_1"/>
    <property type="match status" value="1"/>
</dbReference>
<dbReference type="InterPro" id="IPR011006">
    <property type="entry name" value="CheY-like_superfamily"/>
</dbReference>
<dbReference type="InterPro" id="IPR018062">
    <property type="entry name" value="HTH_AraC-typ_CS"/>
</dbReference>
<dbReference type="Pfam" id="PF00072">
    <property type="entry name" value="Response_reg"/>
    <property type="match status" value="1"/>
</dbReference>
<dbReference type="GO" id="GO:0043565">
    <property type="term" value="F:sequence-specific DNA binding"/>
    <property type="evidence" value="ECO:0007669"/>
    <property type="project" value="InterPro"/>
</dbReference>
<dbReference type="Pfam" id="PF12833">
    <property type="entry name" value="HTH_18"/>
    <property type="match status" value="1"/>
</dbReference>
<keyword evidence="5" id="KW-0902">Two-component regulatory system</keyword>
<dbReference type="InterPro" id="IPR051552">
    <property type="entry name" value="HptR"/>
</dbReference>
<dbReference type="InterPro" id="IPR001789">
    <property type="entry name" value="Sig_transdc_resp-reg_receiver"/>
</dbReference>
<evidence type="ECO:0000256" key="9">
    <source>
        <dbReference type="ARBA" id="ARBA00024867"/>
    </source>
</evidence>
<evidence type="ECO:0000256" key="2">
    <source>
        <dbReference type="ARBA" id="ARBA00018672"/>
    </source>
</evidence>
<evidence type="ECO:0000256" key="10">
    <source>
        <dbReference type="PROSITE-ProRule" id="PRU00169"/>
    </source>
</evidence>
<evidence type="ECO:0000256" key="3">
    <source>
        <dbReference type="ARBA" id="ARBA00022490"/>
    </source>
</evidence>
<evidence type="ECO:0000313" key="14">
    <source>
        <dbReference type="Proteomes" id="UP000008457"/>
    </source>
</evidence>
<dbReference type="OrthoDB" id="9779969at2"/>
<dbReference type="SUPFAM" id="SSF46689">
    <property type="entry name" value="Homeodomain-like"/>
    <property type="match status" value="2"/>
</dbReference>
<dbReference type="SMART" id="SM00342">
    <property type="entry name" value="HTH_ARAC"/>
    <property type="match status" value="1"/>
</dbReference>
<keyword evidence="8" id="KW-0804">Transcription</keyword>
<keyword evidence="14" id="KW-1185">Reference proteome</keyword>
<dbReference type="PANTHER" id="PTHR42713:SF3">
    <property type="entry name" value="TRANSCRIPTIONAL REGULATORY PROTEIN HPTR"/>
    <property type="match status" value="1"/>
</dbReference>
<dbReference type="InterPro" id="IPR018060">
    <property type="entry name" value="HTH_AraC"/>
</dbReference>
<evidence type="ECO:0000256" key="7">
    <source>
        <dbReference type="ARBA" id="ARBA00023125"/>
    </source>
</evidence>
<dbReference type="STRING" id="697281.Mahau_0195"/>
<keyword evidence="3" id="KW-0963">Cytoplasm</keyword>
<evidence type="ECO:0000256" key="1">
    <source>
        <dbReference type="ARBA" id="ARBA00004496"/>
    </source>
</evidence>
<dbReference type="HOGENOM" id="CLU_000445_5_0_9"/>
<evidence type="ECO:0000256" key="5">
    <source>
        <dbReference type="ARBA" id="ARBA00023012"/>
    </source>
</evidence>
<reference evidence="13 14" key="2">
    <citation type="journal article" date="2011" name="Stand. Genomic Sci.">
        <title>Complete genome sequence of Mahella australiensis type strain (50-1 BON).</title>
        <authorList>
            <person name="Sikorski J."/>
            <person name="Teshima H."/>
            <person name="Nolan M."/>
            <person name="Lucas S."/>
            <person name="Hammon N."/>
            <person name="Deshpande S."/>
            <person name="Cheng J.F."/>
            <person name="Pitluck S."/>
            <person name="Liolios K."/>
            <person name="Pagani I."/>
            <person name="Ivanova N."/>
            <person name="Huntemann M."/>
            <person name="Mavromatis K."/>
            <person name="Ovchinikova G."/>
            <person name="Pati A."/>
            <person name="Tapia R."/>
            <person name="Han C."/>
            <person name="Goodwin L."/>
            <person name="Chen A."/>
            <person name="Palaniappan K."/>
            <person name="Land M."/>
            <person name="Hauser L."/>
            <person name="Ngatchou-Djao O.D."/>
            <person name="Rohde M."/>
            <person name="Pukall R."/>
            <person name="Spring S."/>
            <person name="Abt B."/>
            <person name="Goker M."/>
            <person name="Detter J.C."/>
            <person name="Woyke T."/>
            <person name="Bristow J."/>
            <person name="Markowitz V."/>
            <person name="Hugenholtz P."/>
            <person name="Eisen J.A."/>
            <person name="Kyrpides N.C."/>
            <person name="Klenk H.P."/>
            <person name="Lapidus A."/>
        </authorList>
    </citation>
    <scope>NUCLEOTIDE SEQUENCE [LARGE SCALE GENOMIC DNA]</scope>
    <source>
        <strain evidence="14">DSM 15567 / CIP 107919 / 50-1 BON</strain>
    </source>
</reference>
<gene>
    <name evidence="13" type="ordered locus">Mahau_0195</name>
</gene>
<dbReference type="EMBL" id="CP002360">
    <property type="protein sequence ID" value="AEE95415.1"/>
    <property type="molecule type" value="Genomic_DNA"/>
</dbReference>
<evidence type="ECO:0000256" key="6">
    <source>
        <dbReference type="ARBA" id="ARBA00023015"/>
    </source>
</evidence>
<dbReference type="PRINTS" id="PR00032">
    <property type="entry name" value="HTHARAC"/>
</dbReference>
<evidence type="ECO:0000256" key="4">
    <source>
        <dbReference type="ARBA" id="ARBA00022553"/>
    </source>
</evidence>
<feature type="modified residue" description="4-aspartylphosphate" evidence="10">
    <location>
        <position position="55"/>
    </location>
</feature>
<keyword evidence="4 10" id="KW-0597">Phosphoprotein</keyword>
<dbReference type="Proteomes" id="UP000008457">
    <property type="component" value="Chromosome"/>
</dbReference>
<feature type="domain" description="Response regulatory" evidence="12">
    <location>
        <begin position="3"/>
        <end position="121"/>
    </location>
</feature>